<sequence>MSASSQLDPEEYYVKLERIGKGSFGEVFKGFDRRTKKPVAIKIIDLENAEDEIDDIQQEINILSQLDSPYVTRYFASFLKGAHLWIIMEYCSGGSCSDLMKAATFKEDYIAIIARELLKGLEYLHGEGKLHRAANVLLTADGDVKLADFGVSGQLTATMTKKNTFVGTPFWMAPEVIQQSGYDNKADIWSLGITAIELAKGEPPYSDMHPMKVLFLIPKNTPPTLEGNYSRAFKDFVAACLQKDPALRPSAKELSRHRFIKSAKKSSYLTELLENHERWMAGGGVRDGDSSDDDEESIEYKDAEDGDWDFGTVRVPGAVSIPTHKQGTVPEVPSKATQQSSASSKPSSTRSQGTFDSNQSNGHSSNHHSNGKTNGYGTNGSDKQKLSDSGYDTVRHQNSRNVEKLAVLERRERPMSGEVTRDKVYQTFVRPVLSNLHGYCSRESERHAMEDLMLAFENAEHEIPGITRLFVKGLSERLNG</sequence>
<keyword evidence="16" id="KW-0175">Coiled coil</keyword>
<dbReference type="PROSITE" id="PS00107">
    <property type="entry name" value="PROTEIN_KINASE_ATP"/>
    <property type="match status" value="1"/>
</dbReference>
<accession>A0A9P6U3Y2</accession>
<dbReference type="InterPro" id="IPR000719">
    <property type="entry name" value="Prot_kinase_dom"/>
</dbReference>
<comment type="caution">
    <text evidence="19">The sequence shown here is derived from an EMBL/GenBank/DDBJ whole genome shotgun (WGS) entry which is preliminary data.</text>
</comment>
<dbReference type="GO" id="GO:0046872">
    <property type="term" value="F:metal ion binding"/>
    <property type="evidence" value="ECO:0007669"/>
    <property type="project" value="UniProtKB-KW"/>
</dbReference>
<evidence type="ECO:0000256" key="7">
    <source>
        <dbReference type="ARBA" id="ARBA00022679"/>
    </source>
</evidence>
<feature type="coiled-coil region" evidence="16">
    <location>
        <begin position="39"/>
        <end position="66"/>
    </location>
</feature>
<evidence type="ECO:0000256" key="6">
    <source>
        <dbReference type="ARBA" id="ARBA00022527"/>
    </source>
</evidence>
<keyword evidence="12" id="KW-0460">Magnesium</keyword>
<dbReference type="PROSITE" id="PS50011">
    <property type="entry name" value="PROTEIN_KINASE_DOM"/>
    <property type="match status" value="1"/>
</dbReference>
<name>A0A9P6U3Y2_9FUNG</name>
<proteinExistence type="inferred from homology"/>
<keyword evidence="20" id="KW-1185">Reference proteome</keyword>
<evidence type="ECO:0000313" key="20">
    <source>
        <dbReference type="Proteomes" id="UP000726737"/>
    </source>
</evidence>
<dbReference type="InterPro" id="IPR048288">
    <property type="entry name" value="PDCD10_N"/>
</dbReference>
<gene>
    <name evidence="19" type="primary">SPS1_1</name>
    <name evidence="19" type="ORF">BG011_003495</name>
</gene>
<keyword evidence="8" id="KW-0479">Metal-binding</keyword>
<evidence type="ECO:0000256" key="10">
    <source>
        <dbReference type="ARBA" id="ARBA00022777"/>
    </source>
</evidence>
<feature type="compositionally biased region" description="Low complexity" evidence="17">
    <location>
        <begin position="333"/>
        <end position="349"/>
    </location>
</feature>
<dbReference type="PANTHER" id="PTHR48012">
    <property type="entry name" value="STERILE20-LIKE KINASE, ISOFORM B-RELATED"/>
    <property type="match status" value="1"/>
</dbReference>
<feature type="domain" description="Protein kinase" evidence="18">
    <location>
        <begin position="13"/>
        <end position="260"/>
    </location>
</feature>
<evidence type="ECO:0000256" key="13">
    <source>
        <dbReference type="ARBA" id="ARBA00047899"/>
    </source>
</evidence>
<dbReference type="AlphaFoldDB" id="A0A9P6U3Y2"/>
<evidence type="ECO:0000256" key="2">
    <source>
        <dbReference type="ARBA" id="ARBA00004496"/>
    </source>
</evidence>
<evidence type="ECO:0000256" key="15">
    <source>
        <dbReference type="PROSITE-ProRule" id="PRU10141"/>
    </source>
</evidence>
<evidence type="ECO:0000256" key="14">
    <source>
        <dbReference type="ARBA" id="ARBA00048679"/>
    </source>
</evidence>
<comment type="cofactor">
    <cofactor evidence="1">
        <name>Mg(2+)</name>
        <dbReference type="ChEBI" id="CHEBI:18420"/>
    </cofactor>
</comment>
<keyword evidence="10" id="KW-0418">Kinase</keyword>
<keyword evidence="6" id="KW-0723">Serine/threonine-protein kinase</keyword>
<dbReference type="GO" id="GO:0004674">
    <property type="term" value="F:protein serine/threonine kinase activity"/>
    <property type="evidence" value="ECO:0007669"/>
    <property type="project" value="UniProtKB-KW"/>
</dbReference>
<dbReference type="InterPro" id="IPR017441">
    <property type="entry name" value="Protein_kinase_ATP_BS"/>
</dbReference>
<evidence type="ECO:0000256" key="4">
    <source>
        <dbReference type="ARBA" id="ARBA00012513"/>
    </source>
</evidence>
<dbReference type="SUPFAM" id="SSF56112">
    <property type="entry name" value="Protein kinase-like (PK-like)"/>
    <property type="match status" value="1"/>
</dbReference>
<dbReference type="InterPro" id="IPR046409">
    <property type="entry name" value="PDC10_dimerisation_sf"/>
</dbReference>
<keyword evidence="9 15" id="KW-0547">Nucleotide-binding</keyword>
<feature type="binding site" evidence="15">
    <location>
        <position position="42"/>
    </location>
    <ligand>
        <name>ATP</name>
        <dbReference type="ChEBI" id="CHEBI:30616"/>
    </ligand>
</feature>
<evidence type="ECO:0000256" key="3">
    <source>
        <dbReference type="ARBA" id="ARBA00008874"/>
    </source>
</evidence>
<evidence type="ECO:0000313" key="19">
    <source>
        <dbReference type="EMBL" id="KAG0258165.1"/>
    </source>
</evidence>
<keyword evidence="5" id="KW-0963">Cytoplasm</keyword>
<organism evidence="19 20">
    <name type="scientific">Mortierella polycephala</name>
    <dbReference type="NCBI Taxonomy" id="41804"/>
    <lineage>
        <taxon>Eukaryota</taxon>
        <taxon>Fungi</taxon>
        <taxon>Fungi incertae sedis</taxon>
        <taxon>Mucoromycota</taxon>
        <taxon>Mortierellomycotina</taxon>
        <taxon>Mortierellomycetes</taxon>
        <taxon>Mortierellales</taxon>
        <taxon>Mortierellaceae</taxon>
        <taxon>Mortierella</taxon>
    </lineage>
</organism>
<dbReference type="OrthoDB" id="248923at2759"/>
<evidence type="ECO:0000256" key="9">
    <source>
        <dbReference type="ARBA" id="ARBA00022741"/>
    </source>
</evidence>
<dbReference type="InterPro" id="IPR050629">
    <property type="entry name" value="STE20/SPS1-PAK"/>
</dbReference>
<dbReference type="PANTHER" id="PTHR48012:SF10">
    <property type="entry name" value="FI20177P1"/>
    <property type="match status" value="1"/>
</dbReference>
<dbReference type="Gene3D" id="3.30.200.20">
    <property type="entry name" value="Phosphorylase Kinase, domain 1"/>
    <property type="match status" value="1"/>
</dbReference>
<dbReference type="EC" id="2.7.11.1" evidence="4"/>
<evidence type="ECO:0000256" key="12">
    <source>
        <dbReference type="ARBA" id="ARBA00022842"/>
    </source>
</evidence>
<comment type="catalytic activity">
    <reaction evidence="13">
        <text>L-threonyl-[protein] + ATP = O-phospho-L-threonyl-[protein] + ADP + H(+)</text>
        <dbReference type="Rhea" id="RHEA:46608"/>
        <dbReference type="Rhea" id="RHEA-COMP:11060"/>
        <dbReference type="Rhea" id="RHEA-COMP:11605"/>
        <dbReference type="ChEBI" id="CHEBI:15378"/>
        <dbReference type="ChEBI" id="CHEBI:30013"/>
        <dbReference type="ChEBI" id="CHEBI:30616"/>
        <dbReference type="ChEBI" id="CHEBI:61977"/>
        <dbReference type="ChEBI" id="CHEBI:456216"/>
        <dbReference type="EC" id="2.7.11.1"/>
    </reaction>
</comment>
<dbReference type="GO" id="GO:0005524">
    <property type="term" value="F:ATP binding"/>
    <property type="evidence" value="ECO:0007669"/>
    <property type="project" value="UniProtKB-UniRule"/>
</dbReference>
<keyword evidence="7" id="KW-0808">Transferase</keyword>
<dbReference type="EMBL" id="JAAAJA010000230">
    <property type="protein sequence ID" value="KAG0258165.1"/>
    <property type="molecule type" value="Genomic_DNA"/>
</dbReference>
<dbReference type="Pfam" id="PF00069">
    <property type="entry name" value="Pkinase"/>
    <property type="match status" value="1"/>
</dbReference>
<dbReference type="FunFam" id="3.30.200.20:FF:000092">
    <property type="entry name" value="Serine/threonine-protein kinase 24"/>
    <property type="match status" value="1"/>
</dbReference>
<dbReference type="Gene3D" id="1.10.510.10">
    <property type="entry name" value="Transferase(Phosphotransferase) domain 1"/>
    <property type="match status" value="1"/>
</dbReference>
<dbReference type="FunFam" id="1.10.510.10:FF:000499">
    <property type="entry name" value="Serine/threonine-protein kinase KIC1"/>
    <property type="match status" value="1"/>
</dbReference>
<comment type="catalytic activity">
    <reaction evidence="14">
        <text>L-seryl-[protein] + ATP = O-phospho-L-seryl-[protein] + ADP + H(+)</text>
        <dbReference type="Rhea" id="RHEA:17989"/>
        <dbReference type="Rhea" id="RHEA-COMP:9863"/>
        <dbReference type="Rhea" id="RHEA-COMP:11604"/>
        <dbReference type="ChEBI" id="CHEBI:15378"/>
        <dbReference type="ChEBI" id="CHEBI:29999"/>
        <dbReference type="ChEBI" id="CHEBI:30616"/>
        <dbReference type="ChEBI" id="CHEBI:83421"/>
        <dbReference type="ChEBI" id="CHEBI:456216"/>
        <dbReference type="EC" id="2.7.11.1"/>
    </reaction>
</comment>
<dbReference type="Pfam" id="PF20929">
    <property type="entry name" value="PDCD10_N"/>
    <property type="match status" value="1"/>
</dbReference>
<evidence type="ECO:0000256" key="11">
    <source>
        <dbReference type="ARBA" id="ARBA00022840"/>
    </source>
</evidence>
<evidence type="ECO:0000256" key="17">
    <source>
        <dbReference type="SAM" id="MobiDB-lite"/>
    </source>
</evidence>
<dbReference type="CDD" id="cd06609">
    <property type="entry name" value="STKc_MST3_like"/>
    <property type="match status" value="1"/>
</dbReference>
<keyword evidence="11 15" id="KW-0067">ATP-binding</keyword>
<feature type="region of interest" description="Disordered" evidence="17">
    <location>
        <begin position="281"/>
        <end position="398"/>
    </location>
</feature>
<evidence type="ECO:0000256" key="8">
    <source>
        <dbReference type="ARBA" id="ARBA00022723"/>
    </source>
</evidence>
<reference evidence="19" key="1">
    <citation type="journal article" date="2020" name="Fungal Divers.">
        <title>Resolving the Mortierellaceae phylogeny through synthesis of multi-gene phylogenetics and phylogenomics.</title>
        <authorList>
            <person name="Vandepol N."/>
            <person name="Liber J."/>
            <person name="Desiro A."/>
            <person name="Na H."/>
            <person name="Kennedy M."/>
            <person name="Barry K."/>
            <person name="Grigoriev I.V."/>
            <person name="Miller A.N."/>
            <person name="O'Donnell K."/>
            <person name="Stajich J.E."/>
            <person name="Bonito G."/>
        </authorList>
    </citation>
    <scope>NUCLEOTIDE SEQUENCE</scope>
    <source>
        <strain evidence="19">KOD948</strain>
    </source>
</reference>
<comment type="similarity">
    <text evidence="3">Belongs to the protein kinase superfamily. STE Ser/Thr protein kinase family. STE20 subfamily.</text>
</comment>
<dbReference type="Proteomes" id="UP000726737">
    <property type="component" value="Unassembled WGS sequence"/>
</dbReference>
<comment type="subcellular location">
    <subcellularLocation>
        <location evidence="2">Cytoplasm</location>
    </subcellularLocation>
</comment>
<evidence type="ECO:0000259" key="18">
    <source>
        <dbReference type="PROSITE" id="PS50011"/>
    </source>
</evidence>
<protein>
    <recommendedName>
        <fullName evidence="4">non-specific serine/threonine protein kinase</fullName>
        <ecNumber evidence="4">2.7.11.1</ecNumber>
    </recommendedName>
</protein>
<evidence type="ECO:0000256" key="5">
    <source>
        <dbReference type="ARBA" id="ARBA00022490"/>
    </source>
</evidence>
<evidence type="ECO:0000256" key="16">
    <source>
        <dbReference type="SAM" id="Coils"/>
    </source>
</evidence>
<dbReference type="InterPro" id="IPR011009">
    <property type="entry name" value="Kinase-like_dom_sf"/>
</dbReference>
<evidence type="ECO:0000256" key="1">
    <source>
        <dbReference type="ARBA" id="ARBA00001946"/>
    </source>
</evidence>
<dbReference type="Gene3D" id="1.10.12.70">
    <property type="match status" value="1"/>
</dbReference>
<dbReference type="GO" id="GO:0005737">
    <property type="term" value="C:cytoplasm"/>
    <property type="evidence" value="ECO:0007669"/>
    <property type="project" value="UniProtKB-SubCell"/>
</dbReference>